<dbReference type="VEuPathDB" id="VectorBase:MDOA005859"/>
<keyword evidence="2" id="KW-1185">Reference proteome</keyword>
<dbReference type="OrthoDB" id="10057873at2759"/>
<sequence>MSDTCSFSIKYECEDSSFSGSSTSNFIQDKEQFDANHSDSLTQIKTTDGKETSIYLSTGNKLLFTSGKYFYIDHTIAYTEYQKECTGIVGICHTCGGKIKGSLKVSSNFICHLKTKHPDIYQDFIRRKNDYTATSIKLSKKNHNNRTTLCPSITDTQNAEKQQQFHHKILQFLITTNLSFDTVQRPAFLELFSYADIAIEIHPSNYYEKLVKDTCDYKRMELFQIFNASTLYFCCTLDVWNYNGFYYIAISAHWVDDELRRQSALLACKKCVENLACLENLYHLYSAAMTQYGIAPTQIVACTTLNMQNYFDDFGELNLGKDVFQNTCNPQLNDVAEKLTFLSNPDAFHVNAFMLDIIKLNKIWGGNFFRKLNSCGKSLHSSSMEKCCNIWRIYMSKEQTDVVMSFLGEPLVKPCLYSVTSLYAAIKQLLNSKEQLKDISKCLNVPCLSNQEIDYLQEFLLVYEPMAMAFEFLDMTQNHYYGCFLPTLVTIKWKLIRLYNSKKLCHLQDALQQLREDLQMDFKDYYNLDGSKSDSIMAALTYPPVKTRFLSGLKDNIYCLSFHPRNMLLKYGKEYHKRDDNFHNQYTSLVNISSAECEVTEFFDFGDSTDSAAENGNLPQSLKMEIDSYLADPDGSLKSLQKYPTVRRMFYRYNTCIPSPSSVSRIFPVTELLRTSLSSPWEEEQFENNFFYSHYYVNKNRM</sequence>
<dbReference type="VEuPathDB" id="VectorBase:MDOMA2_005310"/>
<dbReference type="InterPro" id="IPR012337">
    <property type="entry name" value="RNaseH-like_sf"/>
</dbReference>
<dbReference type="RefSeq" id="XP_005177990.1">
    <property type="nucleotide sequence ID" value="XM_005177933.3"/>
</dbReference>
<reference evidence="1" key="1">
    <citation type="submission" date="2020-05" db="UniProtKB">
        <authorList>
            <consortium name="EnsemblMetazoa"/>
        </authorList>
    </citation>
    <scope>IDENTIFICATION</scope>
    <source>
        <strain evidence="1">Aabys</strain>
    </source>
</reference>
<evidence type="ECO:0000313" key="1">
    <source>
        <dbReference type="EnsemblMetazoa" id="MDOA005859-PB"/>
    </source>
</evidence>
<dbReference type="Proteomes" id="UP001652621">
    <property type="component" value="Unplaced"/>
</dbReference>
<organism evidence="1">
    <name type="scientific">Musca domestica</name>
    <name type="common">House fly</name>
    <dbReference type="NCBI Taxonomy" id="7370"/>
    <lineage>
        <taxon>Eukaryota</taxon>
        <taxon>Metazoa</taxon>
        <taxon>Ecdysozoa</taxon>
        <taxon>Arthropoda</taxon>
        <taxon>Hexapoda</taxon>
        <taxon>Insecta</taxon>
        <taxon>Pterygota</taxon>
        <taxon>Neoptera</taxon>
        <taxon>Endopterygota</taxon>
        <taxon>Diptera</taxon>
        <taxon>Brachycera</taxon>
        <taxon>Muscomorpha</taxon>
        <taxon>Muscoidea</taxon>
        <taxon>Muscidae</taxon>
        <taxon>Musca</taxon>
    </lineage>
</organism>
<dbReference type="AlphaFoldDB" id="A0A1I8MKF1"/>
<dbReference type="KEGG" id="mde:101895124"/>
<dbReference type="PANTHER" id="PTHR47501:SF5">
    <property type="entry name" value="HAT C-TERMINAL DIMERISATION DOMAIN-CONTAINING PROTEIN"/>
    <property type="match status" value="1"/>
</dbReference>
<dbReference type="GeneID" id="101895124"/>
<accession>A0A1I8MKF1</accession>
<evidence type="ECO:0000313" key="2">
    <source>
        <dbReference type="Proteomes" id="UP001652621"/>
    </source>
</evidence>
<dbReference type="SUPFAM" id="SSF53098">
    <property type="entry name" value="Ribonuclease H-like"/>
    <property type="match status" value="1"/>
</dbReference>
<gene>
    <name evidence="1" type="primary">101895124</name>
    <name evidence="3" type="synonym">LOC101895124</name>
</gene>
<proteinExistence type="predicted"/>
<dbReference type="PANTHER" id="PTHR47501">
    <property type="entry name" value="TRANSPOSASE-RELATED"/>
    <property type="match status" value="1"/>
</dbReference>
<protein>
    <submittedName>
        <fullName evidence="3">Uncharacterized protein LOC101895124 isoform X1</fullName>
    </submittedName>
</protein>
<name>A0A1I8MKF1_MUSDO</name>
<reference evidence="3" key="2">
    <citation type="submission" date="2025-04" db="UniProtKB">
        <authorList>
            <consortium name="RefSeq"/>
        </authorList>
    </citation>
    <scope>IDENTIFICATION</scope>
    <source>
        <strain evidence="3">Aabys</strain>
    </source>
</reference>
<evidence type="ECO:0000313" key="3">
    <source>
        <dbReference type="RefSeq" id="XP_005177990.1"/>
    </source>
</evidence>
<dbReference type="eggNOG" id="ENOG502QUP8">
    <property type="taxonomic scope" value="Eukaryota"/>
</dbReference>
<dbReference type="EnsemblMetazoa" id="MDOA005859-RB">
    <property type="protein sequence ID" value="MDOA005859-PB"/>
    <property type="gene ID" value="MDOA005859"/>
</dbReference>